<organism evidence="1 2">
    <name type="scientific">Sphingobium vermicomposti</name>
    <dbReference type="NCBI Taxonomy" id="529005"/>
    <lineage>
        <taxon>Bacteria</taxon>
        <taxon>Pseudomonadati</taxon>
        <taxon>Pseudomonadota</taxon>
        <taxon>Alphaproteobacteria</taxon>
        <taxon>Sphingomonadales</taxon>
        <taxon>Sphingomonadaceae</taxon>
        <taxon>Sphingobium</taxon>
    </lineage>
</organism>
<reference evidence="1 2" key="1">
    <citation type="submission" date="2020-03" db="EMBL/GenBank/DDBJ databases">
        <title>Genomic Encyclopedia of Type Strains, Phase IV (KMG-IV): sequencing the most valuable type-strain genomes for metagenomic binning, comparative biology and taxonomic classification.</title>
        <authorList>
            <person name="Goeker M."/>
        </authorList>
    </citation>
    <scope>NUCLEOTIDE SEQUENCE [LARGE SCALE GENOMIC DNA]</scope>
    <source>
        <strain evidence="1 2">DSM 21299</strain>
    </source>
</reference>
<proteinExistence type="predicted"/>
<gene>
    <name evidence="1" type="ORF">FHS54_001277</name>
</gene>
<dbReference type="PROSITE" id="PS51257">
    <property type="entry name" value="PROKAR_LIPOPROTEIN"/>
    <property type="match status" value="1"/>
</dbReference>
<name>A0A846M6N9_9SPHN</name>
<dbReference type="EMBL" id="JAASQR010000002">
    <property type="protein sequence ID" value="NIJ16311.1"/>
    <property type="molecule type" value="Genomic_DNA"/>
</dbReference>
<protein>
    <submittedName>
        <fullName evidence="1">Uncharacterized protein</fullName>
    </submittedName>
</protein>
<accession>A0A846M6N9</accession>
<comment type="caution">
    <text evidence="1">The sequence shown here is derived from an EMBL/GenBank/DDBJ whole genome shotgun (WGS) entry which is preliminary data.</text>
</comment>
<dbReference type="AlphaFoldDB" id="A0A846M6N9"/>
<keyword evidence="2" id="KW-1185">Reference proteome</keyword>
<dbReference type="Proteomes" id="UP000576821">
    <property type="component" value="Unassembled WGS sequence"/>
</dbReference>
<evidence type="ECO:0000313" key="2">
    <source>
        <dbReference type="Proteomes" id="UP000576821"/>
    </source>
</evidence>
<sequence>MAFNSKINGNRDILVCYENYVLCNLWSIYGCFDRCASSLSTAWDQCKRSLSLVGRTNGLRTIRLSSALVATIVPVGAIAASPAETYEQISVPGKTIFAYRPLAQRKRVVGKCHPEASKAIACEQQASIARKEALVAKQAASLRNAGRVHEDSGELLQ</sequence>
<evidence type="ECO:0000313" key="1">
    <source>
        <dbReference type="EMBL" id="NIJ16311.1"/>
    </source>
</evidence>